<keyword evidence="3" id="KW-1185">Reference proteome</keyword>
<dbReference type="RefSeq" id="XP_038782262.1">
    <property type="nucleotide sequence ID" value="XM_038935171.1"/>
</dbReference>
<keyword evidence="1" id="KW-1133">Transmembrane helix</keyword>
<evidence type="ECO:0000313" key="2">
    <source>
        <dbReference type="EMBL" id="KAF7671901.1"/>
    </source>
</evidence>
<keyword evidence="1" id="KW-0472">Membrane</keyword>
<accession>A0A8H7EDH7</accession>
<dbReference type="AlphaFoldDB" id="A0A8H7EDH7"/>
<dbReference type="Proteomes" id="UP000596902">
    <property type="component" value="Unassembled WGS sequence"/>
</dbReference>
<comment type="caution">
    <text evidence="2">The sequence shown here is derived from an EMBL/GenBank/DDBJ whole genome shotgun (WGS) entry which is preliminary data.</text>
</comment>
<feature type="transmembrane region" description="Helical" evidence="1">
    <location>
        <begin position="168"/>
        <end position="194"/>
    </location>
</feature>
<reference evidence="2" key="2">
    <citation type="submission" date="2020-08" db="EMBL/GenBank/DDBJ databases">
        <title>Draft Genome Sequence of Cumin Blight Pathogen Alternaria burnsii.</title>
        <authorList>
            <person name="Feng Z."/>
        </authorList>
    </citation>
    <scope>NUCLEOTIDE SEQUENCE</scope>
    <source>
        <strain evidence="2">CBS107.38</strain>
    </source>
</reference>
<dbReference type="EMBL" id="JAAABM010000019">
    <property type="protein sequence ID" value="KAF7671901.1"/>
    <property type="molecule type" value="Genomic_DNA"/>
</dbReference>
<gene>
    <name evidence="2" type="ORF">GT037_010124</name>
</gene>
<organism evidence="2 3">
    <name type="scientific">Alternaria burnsii</name>
    <dbReference type="NCBI Taxonomy" id="1187904"/>
    <lineage>
        <taxon>Eukaryota</taxon>
        <taxon>Fungi</taxon>
        <taxon>Dikarya</taxon>
        <taxon>Ascomycota</taxon>
        <taxon>Pezizomycotina</taxon>
        <taxon>Dothideomycetes</taxon>
        <taxon>Pleosporomycetidae</taxon>
        <taxon>Pleosporales</taxon>
        <taxon>Pleosporineae</taxon>
        <taxon>Pleosporaceae</taxon>
        <taxon>Alternaria</taxon>
        <taxon>Alternaria sect. Alternaria</taxon>
    </lineage>
</organism>
<evidence type="ECO:0000313" key="3">
    <source>
        <dbReference type="Proteomes" id="UP000596902"/>
    </source>
</evidence>
<dbReference type="GeneID" id="62208349"/>
<proteinExistence type="predicted"/>
<keyword evidence="1" id="KW-0812">Transmembrane</keyword>
<name>A0A8H7EDH7_9PLEO</name>
<evidence type="ECO:0000256" key="1">
    <source>
        <dbReference type="SAM" id="Phobius"/>
    </source>
</evidence>
<sequence>MATHTDAPPPYTPGSPEFIEITATTIEQMESANRALEIIAYSLLVNLEIIIYSLLVNLKIIAYPLLVDLKSIAYYLAVDIPKLVKAISFEWPTYNSFRASCLQKKECALLLHLSQTHTKYFPNKRSPQQHEQTCHNMPTRTREQQHELDILNMKNQHELNILDKKRELIILVMKWQTIHLLVICISGIICFLAVCLT</sequence>
<reference evidence="2" key="1">
    <citation type="submission" date="2020-01" db="EMBL/GenBank/DDBJ databases">
        <authorList>
            <person name="Feng Z.H.Z."/>
        </authorList>
    </citation>
    <scope>NUCLEOTIDE SEQUENCE</scope>
    <source>
        <strain evidence="2">CBS107.38</strain>
    </source>
</reference>
<protein>
    <submittedName>
        <fullName evidence="2">Uncharacterized protein</fullName>
    </submittedName>
</protein>